<reference evidence="11 12" key="1">
    <citation type="submission" date="2017-04" db="EMBL/GenBank/DDBJ databases">
        <title>Genomic insights into metabolism of Thermodesulfobium acidiphilum.</title>
        <authorList>
            <person name="Toshchakov S.V."/>
            <person name="Frolov E.N."/>
            <person name="Kublanov I.V."/>
            <person name="Samarov N.I."/>
            <person name="Novikov A."/>
            <person name="Lebedinsky A.V."/>
            <person name="Bonch-Osmolovskaya E.A."/>
            <person name="Chernyh N.A."/>
        </authorList>
    </citation>
    <scope>NUCLEOTIDE SEQUENCE [LARGE SCALE GENOMIC DNA]</scope>
    <source>
        <strain evidence="11 12">3127-1</strain>
    </source>
</reference>
<dbReference type="PANTHER" id="PTHR30435">
    <property type="entry name" value="FLAGELLAR PROTEIN"/>
    <property type="match status" value="1"/>
</dbReference>
<dbReference type="NCBIfam" id="TIGR02488">
    <property type="entry name" value="flgG_G_neg"/>
    <property type="match status" value="1"/>
</dbReference>
<dbReference type="RefSeq" id="WP_108309971.1">
    <property type="nucleotide sequence ID" value="NZ_CP020921.1"/>
</dbReference>
<dbReference type="SUPFAM" id="SSF117143">
    <property type="entry name" value="Flagellar hook protein flgE"/>
    <property type="match status" value="1"/>
</dbReference>
<sequence>MRALWTAASGMLSQTTNVDVITNNLANVNTTGFKTARAEFEDLMYQEIRPAGATSASGNMLPTGLEIGLGSRPVSTVRIFTEGPLQQTGNQLDLAIQGDGFFQVTLPDGSTAYTRAGNFSLDSAGEIVTPEGYLLQPSIVVPTNAVSISVGKDGSVSAKMQDGTVQDLGTIQLARFINPSGLTSLGSNLYQSTPASGDAILGTPGTQGIGWVEQGMLEMSNVQVVEEMVNLITAERAYESCAKGMTVCDQMLSDANNVKQLP</sequence>
<dbReference type="InterPro" id="IPR020013">
    <property type="entry name" value="Flagellar_FlgE/F/G"/>
</dbReference>
<dbReference type="NCBIfam" id="TIGR03506">
    <property type="entry name" value="FlgEFG_subfam"/>
    <property type="match status" value="2"/>
</dbReference>
<dbReference type="InterPro" id="IPR037925">
    <property type="entry name" value="FlgE/F/G-like"/>
</dbReference>
<keyword evidence="11" id="KW-0282">Flagellum</keyword>
<dbReference type="PANTHER" id="PTHR30435:SF19">
    <property type="entry name" value="FLAGELLAR BASAL-BODY ROD PROTEIN FLGG"/>
    <property type="match status" value="1"/>
</dbReference>
<feature type="domain" description="Flagellar basal-body/hook protein C-terminal" evidence="9">
    <location>
        <begin position="214"/>
        <end position="257"/>
    </location>
</feature>
<accession>A0A2R4W2J1</accession>
<dbReference type="EMBL" id="CP020921">
    <property type="protein sequence ID" value="AWB11003.1"/>
    <property type="molecule type" value="Genomic_DNA"/>
</dbReference>
<evidence type="ECO:0000259" key="9">
    <source>
        <dbReference type="Pfam" id="PF06429"/>
    </source>
</evidence>
<organism evidence="11 12">
    <name type="scientific">Thermodesulfobium acidiphilum</name>
    <dbReference type="NCBI Taxonomy" id="1794699"/>
    <lineage>
        <taxon>Bacteria</taxon>
        <taxon>Pseudomonadati</taxon>
        <taxon>Thermodesulfobiota</taxon>
        <taxon>Thermodesulfobiia</taxon>
        <taxon>Thermodesulfobiales</taxon>
        <taxon>Thermodesulfobiaceae</taxon>
        <taxon>Thermodesulfobium</taxon>
    </lineage>
</organism>
<dbReference type="NCBIfam" id="TIGR02490">
    <property type="entry name" value="flgF"/>
    <property type="match status" value="1"/>
</dbReference>
<protein>
    <recommendedName>
        <fullName evidence="3 6">Flagellar basal-body rod protein FlgG</fullName>
    </recommendedName>
</protein>
<evidence type="ECO:0000256" key="5">
    <source>
        <dbReference type="ARBA" id="ARBA00025933"/>
    </source>
</evidence>
<dbReference type="OrthoDB" id="9804559at2"/>
<evidence type="ECO:0000256" key="6">
    <source>
        <dbReference type="NCBIfam" id="TIGR02488"/>
    </source>
</evidence>
<dbReference type="KEGG" id="taci:TDSAC_1667"/>
<dbReference type="InterPro" id="IPR012834">
    <property type="entry name" value="FlgG_G_neg"/>
</dbReference>
<comment type="similarity">
    <text evidence="2 7">Belongs to the flagella basal body rod proteins family.</text>
</comment>
<dbReference type="InterPro" id="IPR001444">
    <property type="entry name" value="Flag_bb_rod_N"/>
</dbReference>
<dbReference type="Pfam" id="PF06429">
    <property type="entry name" value="Flg_bbr_C"/>
    <property type="match status" value="1"/>
</dbReference>
<gene>
    <name evidence="11" type="ORF">TDSAC_1667</name>
</gene>
<keyword evidence="12" id="KW-1185">Reference proteome</keyword>
<dbReference type="InterPro" id="IPR010930">
    <property type="entry name" value="Flg_bb/hook_C_dom"/>
</dbReference>
<dbReference type="InterPro" id="IPR012836">
    <property type="entry name" value="FlgF"/>
</dbReference>
<name>A0A2R4W2J1_THEAF</name>
<evidence type="ECO:0000259" key="8">
    <source>
        <dbReference type="Pfam" id="PF00460"/>
    </source>
</evidence>
<comment type="subcellular location">
    <subcellularLocation>
        <location evidence="1 7">Bacterial flagellum basal body</location>
    </subcellularLocation>
</comment>
<dbReference type="Pfam" id="PF00460">
    <property type="entry name" value="Flg_bb_rod"/>
    <property type="match status" value="1"/>
</dbReference>
<keyword evidence="11" id="KW-0969">Cilium</keyword>
<evidence type="ECO:0000256" key="1">
    <source>
        <dbReference type="ARBA" id="ARBA00004117"/>
    </source>
</evidence>
<evidence type="ECO:0000256" key="2">
    <source>
        <dbReference type="ARBA" id="ARBA00009677"/>
    </source>
</evidence>
<dbReference type="GO" id="GO:0009426">
    <property type="term" value="C:bacterial-type flagellum basal body, distal rod"/>
    <property type="evidence" value="ECO:0007669"/>
    <property type="project" value="UniProtKB-UniRule"/>
</dbReference>
<evidence type="ECO:0000313" key="12">
    <source>
        <dbReference type="Proteomes" id="UP000244792"/>
    </source>
</evidence>
<evidence type="ECO:0000313" key="11">
    <source>
        <dbReference type="EMBL" id="AWB11003.1"/>
    </source>
</evidence>
<evidence type="ECO:0000256" key="4">
    <source>
        <dbReference type="ARBA" id="ARBA00023143"/>
    </source>
</evidence>
<proteinExistence type="inferred from homology"/>
<keyword evidence="11" id="KW-0966">Cell projection</keyword>
<evidence type="ECO:0000259" key="10">
    <source>
        <dbReference type="Pfam" id="PF22692"/>
    </source>
</evidence>
<evidence type="ECO:0000256" key="3">
    <source>
        <dbReference type="ARBA" id="ARBA00017948"/>
    </source>
</evidence>
<dbReference type="Proteomes" id="UP000244792">
    <property type="component" value="Chromosome"/>
</dbReference>
<evidence type="ECO:0000256" key="7">
    <source>
        <dbReference type="RuleBase" id="RU362116"/>
    </source>
</evidence>
<dbReference type="PROSITE" id="PS00588">
    <property type="entry name" value="FLAGELLA_BB_ROD"/>
    <property type="match status" value="1"/>
</dbReference>
<dbReference type="AlphaFoldDB" id="A0A2R4W2J1"/>
<dbReference type="InterPro" id="IPR053967">
    <property type="entry name" value="LlgE_F_G-like_D1"/>
</dbReference>
<comment type="subunit">
    <text evidence="5">The basal body constitutes a major portion of the flagellar organelle and consists of four rings (L,P,S, and M) mounted on a central rod. The rod consists of about 26 subunits of FlgG in the distal portion, and FlgB, FlgC and FlgF are thought to build up the proximal portion of the rod with about 6 subunits each.</text>
</comment>
<keyword evidence="4 7" id="KW-0975">Bacterial flagellum</keyword>
<feature type="domain" description="Flagellar basal body rod protein N-terminal" evidence="8">
    <location>
        <begin position="6"/>
        <end position="34"/>
    </location>
</feature>
<dbReference type="InterPro" id="IPR019776">
    <property type="entry name" value="Flagellar_basal_body_rod_CS"/>
</dbReference>
<dbReference type="Pfam" id="PF22692">
    <property type="entry name" value="LlgE_F_G_D1"/>
    <property type="match status" value="1"/>
</dbReference>
<feature type="domain" description="Flagellar hook protein FlgE/F/G-like D1" evidence="10">
    <location>
        <begin position="95"/>
        <end position="158"/>
    </location>
</feature>
<dbReference type="GO" id="GO:0071978">
    <property type="term" value="P:bacterial-type flagellum-dependent swarming motility"/>
    <property type="evidence" value="ECO:0007669"/>
    <property type="project" value="TreeGrafter"/>
</dbReference>